<keyword evidence="5" id="KW-1185">Reference proteome</keyword>
<reference evidence="4 5" key="1">
    <citation type="submission" date="2018-01" db="EMBL/GenBank/DDBJ databases">
        <title>Draft genome sequences of clinical isolates and type strains of oral Veillonella including Veillonella infantum sp., nov.</title>
        <authorList>
            <person name="Mashima I."/>
            <person name="Liao Y.-C."/>
            <person name="Sabharwal A."/>
            <person name="Haase E.M."/>
            <person name="Nakazawa F."/>
            <person name="Scannapieco F.A."/>
        </authorList>
    </citation>
    <scope>NUCLEOTIDE SEQUENCE [LARGE SCALE GENOMIC DNA]</scope>
    <source>
        <strain evidence="4 5">JCM 15641</strain>
    </source>
</reference>
<evidence type="ECO:0000259" key="3">
    <source>
        <dbReference type="PROSITE" id="PS51677"/>
    </source>
</evidence>
<dbReference type="InterPro" id="IPR051398">
    <property type="entry name" value="Polysacch_Deacetylase"/>
</dbReference>
<dbReference type="InterPro" id="IPR002509">
    <property type="entry name" value="NODB_dom"/>
</dbReference>
<dbReference type="EMBL" id="PPDB01000001">
    <property type="protein sequence ID" value="PQL20869.1"/>
    <property type="molecule type" value="Genomic_DNA"/>
</dbReference>
<dbReference type="OrthoDB" id="9778320at2"/>
<evidence type="ECO:0000256" key="1">
    <source>
        <dbReference type="ARBA" id="ARBA00004613"/>
    </source>
</evidence>
<dbReference type="PANTHER" id="PTHR34216:SF3">
    <property type="entry name" value="POLY-BETA-1,6-N-ACETYL-D-GLUCOSAMINE N-DEACETYLASE"/>
    <property type="match status" value="1"/>
</dbReference>
<dbReference type="AlphaFoldDB" id="A0A2S7ZCC8"/>
<dbReference type="GO" id="GO:0016810">
    <property type="term" value="F:hydrolase activity, acting on carbon-nitrogen (but not peptide) bonds"/>
    <property type="evidence" value="ECO:0007669"/>
    <property type="project" value="InterPro"/>
</dbReference>
<dbReference type="RefSeq" id="WP_054674789.1">
    <property type="nucleotide sequence ID" value="NZ_PPDB01000001.1"/>
</dbReference>
<dbReference type="InterPro" id="IPR011330">
    <property type="entry name" value="Glyco_hydro/deAcase_b/a-brl"/>
</dbReference>
<evidence type="ECO:0000313" key="4">
    <source>
        <dbReference type="EMBL" id="PQL20869.1"/>
    </source>
</evidence>
<dbReference type="STRING" id="1298594.GCA_001312465_02676"/>
<dbReference type="PANTHER" id="PTHR34216">
    <property type="match status" value="1"/>
</dbReference>
<comment type="caution">
    <text evidence="4">The sequence shown here is derived from an EMBL/GenBank/DDBJ whole genome shotgun (WGS) entry which is preliminary data.</text>
</comment>
<feature type="domain" description="NodB homology" evidence="3">
    <location>
        <begin position="88"/>
        <end position="333"/>
    </location>
</feature>
<dbReference type="CDD" id="cd10918">
    <property type="entry name" value="CE4_NodB_like_5s_6s"/>
    <property type="match status" value="1"/>
</dbReference>
<accession>A0A2S7ZCC8</accession>
<dbReference type="GO" id="GO:0005975">
    <property type="term" value="P:carbohydrate metabolic process"/>
    <property type="evidence" value="ECO:0007669"/>
    <property type="project" value="InterPro"/>
</dbReference>
<dbReference type="Gene3D" id="3.20.20.370">
    <property type="entry name" value="Glycoside hydrolase/deacetylase"/>
    <property type="match status" value="1"/>
</dbReference>
<dbReference type="Proteomes" id="UP000237916">
    <property type="component" value="Unassembled WGS sequence"/>
</dbReference>
<sequence>MDFKNYIKAKMPWTRSIYRKRKAPFNLIHNIIDKPVVILLYHRINNVNYDLFNINVTPDNFDKHIKHLKEQYNVISFEDLKYKAIKEPSVIITFDDGYFDNYKNAFPILKKYNIPATIFVTTSGIDSIKEFWWDRLETIFFKNQKLFDSISFDIFNQTYLFDVSSKSVRQESFYAAHKLLFNLKPDYRDQILNNFYDKYSLEPNIENRTMSSSELLEIYNSKLITIGAHTINHPALKLLSYNEQYNEIESSKLFLEKLLGINIDLFAYPFGHKHSFDKMTEEIVEALGFSFSVSTNRAQVHTNTNCFSLPRFGVENWSEMEFHKQMKLVWFEN</sequence>
<proteinExistence type="predicted"/>
<protein>
    <submittedName>
        <fullName evidence="4">Polysaccharide deacetylase</fullName>
    </submittedName>
</protein>
<dbReference type="PROSITE" id="PS51677">
    <property type="entry name" value="NODB"/>
    <property type="match status" value="1"/>
</dbReference>
<keyword evidence="2" id="KW-0732">Signal</keyword>
<dbReference type="Pfam" id="PF01522">
    <property type="entry name" value="Polysacc_deac_1"/>
    <property type="match status" value="2"/>
</dbReference>
<comment type="subcellular location">
    <subcellularLocation>
        <location evidence="1">Secreted</location>
    </subcellularLocation>
</comment>
<evidence type="ECO:0000256" key="2">
    <source>
        <dbReference type="ARBA" id="ARBA00022729"/>
    </source>
</evidence>
<dbReference type="GO" id="GO:0005576">
    <property type="term" value="C:extracellular region"/>
    <property type="evidence" value="ECO:0007669"/>
    <property type="project" value="UniProtKB-SubCell"/>
</dbReference>
<name>A0A2S7ZCC8_9FIRM</name>
<evidence type="ECO:0000313" key="5">
    <source>
        <dbReference type="Proteomes" id="UP000237916"/>
    </source>
</evidence>
<gene>
    <name evidence="4" type="ORF">VEHSUH05_00100</name>
</gene>
<organism evidence="4 5">
    <name type="scientific">Veillonella denticariosi JCM 15641</name>
    <dbReference type="NCBI Taxonomy" id="1298594"/>
    <lineage>
        <taxon>Bacteria</taxon>
        <taxon>Bacillati</taxon>
        <taxon>Bacillota</taxon>
        <taxon>Negativicutes</taxon>
        <taxon>Veillonellales</taxon>
        <taxon>Veillonellaceae</taxon>
        <taxon>Veillonella</taxon>
    </lineage>
</organism>
<dbReference type="SUPFAM" id="SSF88713">
    <property type="entry name" value="Glycoside hydrolase/deacetylase"/>
    <property type="match status" value="1"/>
</dbReference>